<evidence type="ECO:0000313" key="1">
    <source>
        <dbReference type="EMBL" id="GHE38793.1"/>
    </source>
</evidence>
<reference evidence="1" key="1">
    <citation type="journal article" date="2014" name="Int. J. Syst. Evol. Microbiol.">
        <title>Complete genome sequence of Corynebacterium casei LMG S-19264T (=DSM 44701T), isolated from a smear-ripened cheese.</title>
        <authorList>
            <consortium name="US DOE Joint Genome Institute (JGI-PGF)"/>
            <person name="Walter F."/>
            <person name="Albersmeier A."/>
            <person name="Kalinowski J."/>
            <person name="Ruckert C."/>
        </authorList>
    </citation>
    <scope>NUCLEOTIDE SEQUENCE</scope>
    <source>
        <strain evidence="1">JCM 4784</strain>
    </source>
</reference>
<dbReference type="AlphaFoldDB" id="A0A918Z6G5"/>
<accession>A0A918Z6G5</accession>
<keyword evidence="2" id="KW-1185">Reference proteome</keyword>
<gene>
    <name evidence="1" type="ORF">GCM10018785_05420</name>
</gene>
<name>A0A918Z6G5_9ACTN</name>
<sequence>MEPIRGVISVDYSQFYVMEMYESEFDELPHMSPDFASHKPVLLTPGTITICSEVHWHYAPVTLLQVPTVDDIPTLGEEWAHLDSVEYRPVYRGTMQLYGCTTGPAEPDVRLQLDPGRTHAVHVYVKGRQDARVRWEEYLDNEFPGEDAYTEGNDPSEDEEDEFRKTVFEEYLIVFSPLGSQAAPQPADRPWRRRF</sequence>
<protein>
    <submittedName>
        <fullName evidence="1">Uncharacterized protein</fullName>
    </submittedName>
</protein>
<evidence type="ECO:0000313" key="2">
    <source>
        <dbReference type="Proteomes" id="UP000608024"/>
    </source>
</evidence>
<comment type="caution">
    <text evidence="1">The sequence shown here is derived from an EMBL/GenBank/DDBJ whole genome shotgun (WGS) entry which is preliminary data.</text>
</comment>
<reference evidence="1" key="2">
    <citation type="submission" date="2020-09" db="EMBL/GenBank/DDBJ databases">
        <authorList>
            <person name="Sun Q."/>
            <person name="Ohkuma M."/>
        </authorList>
    </citation>
    <scope>NUCLEOTIDE SEQUENCE</scope>
    <source>
        <strain evidence="1">JCM 4784</strain>
    </source>
</reference>
<dbReference type="EMBL" id="BNBT01000005">
    <property type="protein sequence ID" value="GHE38793.1"/>
    <property type="molecule type" value="Genomic_DNA"/>
</dbReference>
<organism evidence="1 2">
    <name type="scientific">Streptomyces longispororuber</name>
    <dbReference type="NCBI Taxonomy" id="68230"/>
    <lineage>
        <taxon>Bacteria</taxon>
        <taxon>Bacillati</taxon>
        <taxon>Actinomycetota</taxon>
        <taxon>Actinomycetes</taxon>
        <taxon>Kitasatosporales</taxon>
        <taxon>Streptomycetaceae</taxon>
        <taxon>Streptomyces</taxon>
    </lineage>
</organism>
<proteinExistence type="predicted"/>
<dbReference type="Proteomes" id="UP000608024">
    <property type="component" value="Unassembled WGS sequence"/>
</dbReference>